<organism evidence="11 12">
    <name type="scientific">Calycomorphotria hydatis</name>
    <dbReference type="NCBI Taxonomy" id="2528027"/>
    <lineage>
        <taxon>Bacteria</taxon>
        <taxon>Pseudomonadati</taxon>
        <taxon>Planctomycetota</taxon>
        <taxon>Planctomycetia</taxon>
        <taxon>Planctomycetales</taxon>
        <taxon>Planctomycetaceae</taxon>
        <taxon>Calycomorphotria</taxon>
    </lineage>
</organism>
<evidence type="ECO:0000256" key="7">
    <source>
        <dbReference type="ARBA" id="ARBA00022989"/>
    </source>
</evidence>
<dbReference type="InterPro" id="IPR047817">
    <property type="entry name" value="ABC2_TM_bact-type"/>
</dbReference>
<dbReference type="GO" id="GO:0005886">
    <property type="term" value="C:plasma membrane"/>
    <property type="evidence" value="ECO:0007669"/>
    <property type="project" value="UniProtKB-SubCell"/>
</dbReference>
<dbReference type="GO" id="GO:0140359">
    <property type="term" value="F:ABC-type transporter activity"/>
    <property type="evidence" value="ECO:0007669"/>
    <property type="project" value="InterPro"/>
</dbReference>
<evidence type="ECO:0000259" key="10">
    <source>
        <dbReference type="PROSITE" id="PS51012"/>
    </source>
</evidence>
<dbReference type="RefSeq" id="WP_390621133.1">
    <property type="nucleotide sequence ID" value="NZ_CP036316.1"/>
</dbReference>
<dbReference type="PROSITE" id="PS51012">
    <property type="entry name" value="ABC_TM2"/>
    <property type="match status" value="1"/>
</dbReference>
<dbReference type="GO" id="GO:0015920">
    <property type="term" value="P:lipopolysaccharide transport"/>
    <property type="evidence" value="ECO:0007669"/>
    <property type="project" value="TreeGrafter"/>
</dbReference>
<feature type="transmembrane region" description="Helical" evidence="9">
    <location>
        <begin position="133"/>
        <end position="155"/>
    </location>
</feature>
<sequence>MSELWRLRHFCGSLVWRDLNSHYRGSILGLGWTLVHPIAMAVVLCLVFQALFGITIREFAPRLLVGLSIWMFIATCASGGCRAFLQNSAFLKQKSGIRGVFPLRVVGAATVNLAITLVIGILANVVLNGWQALLGLLWVPLVAIALIWLGWMSAIISAHVHTYFRDFAHILDISLQGMFYLSPIIYPLEMLEGRGIAWVVKWNPLSAVVEGLRAPLLHIELPSASTYLVLFSFGIVLTVLAFVCSRRLGDSVIFRL</sequence>
<keyword evidence="7 9" id="KW-1133">Transmembrane helix</keyword>
<feature type="transmembrane region" description="Helical" evidence="9">
    <location>
        <begin position="105"/>
        <end position="127"/>
    </location>
</feature>
<comment type="caution">
    <text evidence="9">Lacks conserved residue(s) required for the propagation of feature annotation.</text>
</comment>
<evidence type="ECO:0000256" key="4">
    <source>
        <dbReference type="ARBA" id="ARBA00022475"/>
    </source>
</evidence>
<feature type="transmembrane region" description="Helical" evidence="9">
    <location>
        <begin position="63"/>
        <end position="85"/>
    </location>
</feature>
<gene>
    <name evidence="11" type="ORF">V22_15130</name>
</gene>
<feature type="transmembrane region" description="Helical" evidence="9">
    <location>
        <begin position="27"/>
        <end position="51"/>
    </location>
</feature>
<comment type="subcellular location">
    <subcellularLocation>
        <location evidence="1">Cell inner membrane</location>
        <topology evidence="1">Multi-pass membrane protein</topology>
    </subcellularLocation>
    <subcellularLocation>
        <location evidence="9">Cell membrane</location>
        <topology evidence="9">Multi-pass membrane protein</topology>
    </subcellularLocation>
</comment>
<dbReference type="PANTHER" id="PTHR30413">
    <property type="entry name" value="INNER MEMBRANE TRANSPORT PERMEASE"/>
    <property type="match status" value="1"/>
</dbReference>
<evidence type="ECO:0000256" key="9">
    <source>
        <dbReference type="RuleBase" id="RU361157"/>
    </source>
</evidence>
<keyword evidence="4 9" id="KW-1003">Cell membrane</keyword>
<dbReference type="EMBL" id="CP036316">
    <property type="protein sequence ID" value="QDT64281.1"/>
    <property type="molecule type" value="Genomic_DNA"/>
</dbReference>
<accession>A0A517T7D0</accession>
<dbReference type="KEGG" id="chya:V22_15130"/>
<dbReference type="PANTHER" id="PTHR30413:SF8">
    <property type="entry name" value="TRANSPORT PERMEASE PROTEIN"/>
    <property type="match status" value="1"/>
</dbReference>
<feature type="domain" description="ABC transmembrane type-2" evidence="10">
    <location>
        <begin position="28"/>
        <end position="248"/>
    </location>
</feature>
<evidence type="ECO:0000256" key="3">
    <source>
        <dbReference type="ARBA" id="ARBA00022448"/>
    </source>
</evidence>
<reference evidence="11 12" key="1">
    <citation type="submission" date="2019-02" db="EMBL/GenBank/DDBJ databases">
        <title>Deep-cultivation of Planctomycetes and their phenomic and genomic characterization uncovers novel biology.</title>
        <authorList>
            <person name="Wiegand S."/>
            <person name="Jogler M."/>
            <person name="Boedeker C."/>
            <person name="Pinto D."/>
            <person name="Vollmers J."/>
            <person name="Rivas-Marin E."/>
            <person name="Kohn T."/>
            <person name="Peeters S.H."/>
            <person name="Heuer A."/>
            <person name="Rast P."/>
            <person name="Oberbeckmann S."/>
            <person name="Bunk B."/>
            <person name="Jeske O."/>
            <person name="Meyerdierks A."/>
            <person name="Storesund J.E."/>
            <person name="Kallscheuer N."/>
            <person name="Luecker S."/>
            <person name="Lage O.M."/>
            <person name="Pohl T."/>
            <person name="Merkel B.J."/>
            <person name="Hornburger P."/>
            <person name="Mueller R.-W."/>
            <person name="Bruemmer F."/>
            <person name="Labrenz M."/>
            <person name="Spormann A.M."/>
            <person name="Op den Camp H."/>
            <person name="Overmann J."/>
            <person name="Amann R."/>
            <person name="Jetten M.S.M."/>
            <person name="Mascher T."/>
            <person name="Medema M.H."/>
            <person name="Devos D.P."/>
            <person name="Kaster A.-K."/>
            <person name="Ovreas L."/>
            <person name="Rohde M."/>
            <person name="Galperin M.Y."/>
            <person name="Jogler C."/>
        </authorList>
    </citation>
    <scope>NUCLEOTIDE SEQUENCE [LARGE SCALE GENOMIC DNA]</scope>
    <source>
        <strain evidence="11 12">V22</strain>
    </source>
</reference>
<keyword evidence="8 9" id="KW-0472">Membrane</keyword>
<dbReference type="AlphaFoldDB" id="A0A517T7D0"/>
<keyword evidence="3 9" id="KW-0813">Transport</keyword>
<evidence type="ECO:0000313" key="11">
    <source>
        <dbReference type="EMBL" id="QDT64281.1"/>
    </source>
</evidence>
<dbReference type="InterPro" id="IPR013525">
    <property type="entry name" value="ABC2_TM"/>
</dbReference>
<keyword evidence="12" id="KW-1185">Reference proteome</keyword>
<evidence type="ECO:0000256" key="5">
    <source>
        <dbReference type="ARBA" id="ARBA00022519"/>
    </source>
</evidence>
<feature type="transmembrane region" description="Helical" evidence="9">
    <location>
        <begin position="224"/>
        <end position="245"/>
    </location>
</feature>
<evidence type="ECO:0000256" key="2">
    <source>
        <dbReference type="ARBA" id="ARBA00007783"/>
    </source>
</evidence>
<protein>
    <recommendedName>
        <fullName evidence="9">Transport permease protein</fullName>
    </recommendedName>
</protein>
<evidence type="ECO:0000256" key="1">
    <source>
        <dbReference type="ARBA" id="ARBA00004429"/>
    </source>
</evidence>
<keyword evidence="5" id="KW-0997">Cell inner membrane</keyword>
<proteinExistence type="inferred from homology"/>
<evidence type="ECO:0000256" key="6">
    <source>
        <dbReference type="ARBA" id="ARBA00022692"/>
    </source>
</evidence>
<dbReference type="Proteomes" id="UP000319976">
    <property type="component" value="Chromosome"/>
</dbReference>
<comment type="similarity">
    <text evidence="2 9">Belongs to the ABC-2 integral membrane protein family.</text>
</comment>
<dbReference type="Pfam" id="PF01061">
    <property type="entry name" value="ABC2_membrane"/>
    <property type="match status" value="1"/>
</dbReference>
<keyword evidence="6 9" id="KW-0812">Transmembrane</keyword>
<evidence type="ECO:0000313" key="12">
    <source>
        <dbReference type="Proteomes" id="UP000319976"/>
    </source>
</evidence>
<name>A0A517T7D0_9PLAN</name>
<evidence type="ECO:0000256" key="8">
    <source>
        <dbReference type="ARBA" id="ARBA00023136"/>
    </source>
</evidence>